<keyword evidence="3" id="KW-1003">Cell membrane</keyword>
<dbReference type="GO" id="GO:0005886">
    <property type="term" value="C:plasma membrane"/>
    <property type="evidence" value="ECO:0007669"/>
    <property type="project" value="UniProtKB-SubCell"/>
</dbReference>
<keyword evidence="4 7" id="KW-0812">Transmembrane</keyword>
<protein>
    <submittedName>
        <fullName evidence="9">MFS transporter</fullName>
    </submittedName>
</protein>
<feature type="transmembrane region" description="Helical" evidence="7">
    <location>
        <begin position="283"/>
        <end position="303"/>
    </location>
</feature>
<evidence type="ECO:0000256" key="1">
    <source>
        <dbReference type="ARBA" id="ARBA00004651"/>
    </source>
</evidence>
<comment type="subcellular location">
    <subcellularLocation>
        <location evidence="1">Cell membrane</location>
        <topology evidence="1">Multi-pass membrane protein</topology>
    </subcellularLocation>
</comment>
<proteinExistence type="predicted"/>
<accession>A0A3A3ZMF9</accession>
<organism evidence="9 10">
    <name type="scientific">Vallicoccus soli</name>
    <dbReference type="NCBI Taxonomy" id="2339232"/>
    <lineage>
        <taxon>Bacteria</taxon>
        <taxon>Bacillati</taxon>
        <taxon>Actinomycetota</taxon>
        <taxon>Actinomycetes</taxon>
        <taxon>Motilibacterales</taxon>
        <taxon>Vallicoccaceae</taxon>
        <taxon>Vallicoccus</taxon>
    </lineage>
</organism>
<keyword evidence="2" id="KW-0813">Transport</keyword>
<dbReference type="PANTHER" id="PTHR23513">
    <property type="entry name" value="INTEGRAL MEMBRANE EFFLUX PROTEIN-RELATED"/>
    <property type="match status" value="1"/>
</dbReference>
<dbReference type="InterPro" id="IPR036259">
    <property type="entry name" value="MFS_trans_sf"/>
</dbReference>
<dbReference type="SUPFAM" id="SSF103473">
    <property type="entry name" value="MFS general substrate transporter"/>
    <property type="match status" value="1"/>
</dbReference>
<dbReference type="OrthoDB" id="9775268at2"/>
<feature type="transmembrane region" description="Helical" evidence="7">
    <location>
        <begin position="76"/>
        <end position="96"/>
    </location>
</feature>
<comment type="caution">
    <text evidence="9">The sequence shown here is derived from an EMBL/GenBank/DDBJ whole genome shotgun (WGS) entry which is preliminary data.</text>
</comment>
<feature type="transmembrane region" description="Helical" evidence="7">
    <location>
        <begin position="372"/>
        <end position="394"/>
    </location>
</feature>
<dbReference type="Gene3D" id="1.20.1250.20">
    <property type="entry name" value="MFS general substrate transporter like domains"/>
    <property type="match status" value="1"/>
</dbReference>
<dbReference type="EMBL" id="QZEZ01000001">
    <property type="protein sequence ID" value="RJK97801.1"/>
    <property type="molecule type" value="Genomic_DNA"/>
</dbReference>
<feature type="transmembrane region" description="Helical" evidence="7">
    <location>
        <begin position="42"/>
        <end position="64"/>
    </location>
</feature>
<feature type="transmembrane region" description="Helical" evidence="7">
    <location>
        <begin position="12"/>
        <end position="30"/>
    </location>
</feature>
<evidence type="ECO:0000256" key="7">
    <source>
        <dbReference type="SAM" id="Phobius"/>
    </source>
</evidence>
<evidence type="ECO:0000259" key="8">
    <source>
        <dbReference type="PROSITE" id="PS50850"/>
    </source>
</evidence>
<dbReference type="CDD" id="cd06173">
    <property type="entry name" value="MFS_MefA_like"/>
    <property type="match status" value="1"/>
</dbReference>
<dbReference type="Pfam" id="PF05977">
    <property type="entry name" value="MFS_3"/>
    <property type="match status" value="1"/>
</dbReference>
<feature type="transmembrane region" description="Helical" evidence="7">
    <location>
        <begin position="221"/>
        <end position="244"/>
    </location>
</feature>
<sequence length="427" mass="44063">MFRALRAYNYRVYFLGGLVSNTGTWVQRIAQDWLVLQLTGGSGTALGVTTALQFLPMPLFGLWAGTLADRYPKRRVLAVANAAMGLVALVLGVLVLTGAVQVWHVFVLAFLLGTGSAVENPTRQSFVVEMVGRDDLTNAVGLNSASFNSARVVGPAAAGVLIAALGDETGPLFLLNAASYAAVILALRAMRPGELQPAPRTPRGPGQVREGLRYVAGRPDLLLVLLVVFFVGTFGLNFQITNALMATQEFGRGSEAYGLLGSVMAVGSLSGALLAARRRAPSLALLVGGSLVFALLVVASGLMPTYALFAVSLVPVGVVSLTVITTANASLQLGVDPLVRGRVMALYMVVFFGGTPVGAPLVGALAEAVGPRASLVLGGVAVLVGVLGSLLVLARRPGVAVAARLGRHPALTVSAAPERARPGPARA</sequence>
<dbReference type="PANTHER" id="PTHR23513:SF11">
    <property type="entry name" value="STAPHYLOFERRIN A TRANSPORTER"/>
    <property type="match status" value="1"/>
</dbReference>
<evidence type="ECO:0000256" key="6">
    <source>
        <dbReference type="ARBA" id="ARBA00023136"/>
    </source>
</evidence>
<evidence type="ECO:0000256" key="5">
    <source>
        <dbReference type="ARBA" id="ARBA00022989"/>
    </source>
</evidence>
<feature type="transmembrane region" description="Helical" evidence="7">
    <location>
        <begin position="343"/>
        <end position="366"/>
    </location>
</feature>
<evidence type="ECO:0000313" key="10">
    <source>
        <dbReference type="Proteomes" id="UP000265614"/>
    </source>
</evidence>
<evidence type="ECO:0000313" key="9">
    <source>
        <dbReference type="EMBL" id="RJK97801.1"/>
    </source>
</evidence>
<feature type="domain" description="Major facilitator superfamily (MFS) profile" evidence="8">
    <location>
        <begin position="9"/>
        <end position="397"/>
    </location>
</feature>
<keyword evidence="10" id="KW-1185">Reference proteome</keyword>
<reference evidence="9 10" key="1">
    <citation type="submission" date="2018-09" db="EMBL/GenBank/DDBJ databases">
        <title>YIM 75000 draft genome.</title>
        <authorList>
            <person name="Tang S."/>
            <person name="Feng Y."/>
        </authorList>
    </citation>
    <scope>NUCLEOTIDE SEQUENCE [LARGE SCALE GENOMIC DNA]</scope>
    <source>
        <strain evidence="9 10">YIM 75000</strain>
    </source>
</reference>
<keyword evidence="5 7" id="KW-1133">Transmembrane helix</keyword>
<dbReference type="InterPro" id="IPR010290">
    <property type="entry name" value="TM_effector"/>
</dbReference>
<dbReference type="Proteomes" id="UP000265614">
    <property type="component" value="Unassembled WGS sequence"/>
</dbReference>
<dbReference type="AlphaFoldDB" id="A0A3A3ZMF9"/>
<feature type="transmembrane region" description="Helical" evidence="7">
    <location>
        <begin position="309"/>
        <end position="331"/>
    </location>
</feature>
<evidence type="ECO:0000256" key="4">
    <source>
        <dbReference type="ARBA" id="ARBA00022692"/>
    </source>
</evidence>
<keyword evidence="6 7" id="KW-0472">Membrane</keyword>
<name>A0A3A3ZMF9_9ACTN</name>
<evidence type="ECO:0000256" key="2">
    <source>
        <dbReference type="ARBA" id="ARBA00022448"/>
    </source>
</evidence>
<feature type="transmembrane region" description="Helical" evidence="7">
    <location>
        <begin position="256"/>
        <end position="276"/>
    </location>
</feature>
<gene>
    <name evidence="9" type="ORF">D5H78_02100</name>
</gene>
<dbReference type="PROSITE" id="PS50850">
    <property type="entry name" value="MFS"/>
    <property type="match status" value="1"/>
</dbReference>
<dbReference type="RefSeq" id="WP_119948727.1">
    <property type="nucleotide sequence ID" value="NZ_QZEZ01000001.1"/>
</dbReference>
<dbReference type="InterPro" id="IPR020846">
    <property type="entry name" value="MFS_dom"/>
</dbReference>
<feature type="transmembrane region" description="Helical" evidence="7">
    <location>
        <begin position="102"/>
        <end position="118"/>
    </location>
</feature>
<evidence type="ECO:0000256" key="3">
    <source>
        <dbReference type="ARBA" id="ARBA00022475"/>
    </source>
</evidence>
<dbReference type="GO" id="GO:0022857">
    <property type="term" value="F:transmembrane transporter activity"/>
    <property type="evidence" value="ECO:0007669"/>
    <property type="project" value="InterPro"/>
</dbReference>